<dbReference type="RefSeq" id="XP_033392901.1">
    <property type="nucleotide sequence ID" value="XM_033545053.1"/>
</dbReference>
<feature type="domain" description="Peptidase A1" evidence="3">
    <location>
        <begin position="30"/>
        <end position="352"/>
    </location>
</feature>
<evidence type="ECO:0000256" key="1">
    <source>
        <dbReference type="ARBA" id="ARBA00007447"/>
    </source>
</evidence>
<dbReference type="InterPro" id="IPR021109">
    <property type="entry name" value="Peptidase_aspartic_dom_sf"/>
</dbReference>
<dbReference type="Pfam" id="PF00026">
    <property type="entry name" value="Asp"/>
    <property type="match status" value="1"/>
</dbReference>
<dbReference type="GO" id="GO:0000324">
    <property type="term" value="C:fungal-type vacuole"/>
    <property type="evidence" value="ECO:0007669"/>
    <property type="project" value="TreeGrafter"/>
</dbReference>
<dbReference type="GO" id="GO:0006508">
    <property type="term" value="P:proteolysis"/>
    <property type="evidence" value="ECO:0007669"/>
    <property type="project" value="InterPro"/>
</dbReference>
<proteinExistence type="inferred from homology"/>
<protein>
    <recommendedName>
        <fullName evidence="3">Peptidase A1 domain-containing protein</fullName>
    </recommendedName>
</protein>
<dbReference type="GeneID" id="54302549"/>
<dbReference type="AlphaFoldDB" id="A0A6A6B1A3"/>
<sequence>MTLRSQTTKAPEPYILHATDEWDGNDGAWSTFRISIGNPPQEFRLLISTSGHETWVPIPEACSQDGLSDISLQHCASTRGVESFNSMAKMIGLYDLGLDSHLNYSGNGAYGYDTVPFGGAQSADALSIDHQIVAGFATKDYYIGMLGTMIPSMSYGYTAGAHYRYRKVSGSLVLGGFDQSRFRPLNFSFAFAQKTSLQVGIQSILVSDTLHGQGLTSMSLEEGHLSVIDSTVPHMWFPAEVCDRFADAFGLTYDLTSDLYLVNSTIHDRLRGLNATVQIKIGQNLNPSENSTTISLPYSALDLEVSSSYVTNTSYYFPIRRAANDSQYVVGRALLQEAYLVVDNERGNFTLAQTIFSDPLPAQDIVTIKPPGDELAHEGPDLGNGVIAGIVVSCIAIFTALLVVLLCLRRRRKTLQENFSPYGDCSQTTKLSELDIANEIAEIAAPANDMTASSNETVANELENTQVSQVHEME</sequence>
<dbReference type="PRINTS" id="PR00792">
    <property type="entry name" value="PEPSIN"/>
</dbReference>
<dbReference type="EMBL" id="ML995506">
    <property type="protein sequence ID" value="KAF2137183.1"/>
    <property type="molecule type" value="Genomic_DNA"/>
</dbReference>
<keyword evidence="2" id="KW-0812">Transmembrane</keyword>
<evidence type="ECO:0000256" key="2">
    <source>
        <dbReference type="SAM" id="Phobius"/>
    </source>
</evidence>
<dbReference type="PROSITE" id="PS51767">
    <property type="entry name" value="PEPTIDASE_A1"/>
    <property type="match status" value="1"/>
</dbReference>
<dbReference type="Proteomes" id="UP000799438">
    <property type="component" value="Unassembled WGS sequence"/>
</dbReference>
<dbReference type="InterPro" id="IPR033121">
    <property type="entry name" value="PEPTIDASE_A1"/>
</dbReference>
<keyword evidence="2" id="KW-0472">Membrane</keyword>
<evidence type="ECO:0000259" key="3">
    <source>
        <dbReference type="PROSITE" id="PS51767"/>
    </source>
</evidence>
<comment type="similarity">
    <text evidence="1">Belongs to the peptidase A1 family.</text>
</comment>
<dbReference type="Gene3D" id="2.40.70.10">
    <property type="entry name" value="Acid Proteases"/>
    <property type="match status" value="2"/>
</dbReference>
<dbReference type="PANTHER" id="PTHR47966:SF51">
    <property type="entry name" value="BETA-SITE APP-CLEAVING ENZYME, ISOFORM A-RELATED"/>
    <property type="match status" value="1"/>
</dbReference>
<evidence type="ECO:0000313" key="4">
    <source>
        <dbReference type="EMBL" id="KAF2137183.1"/>
    </source>
</evidence>
<dbReference type="GO" id="GO:0004190">
    <property type="term" value="F:aspartic-type endopeptidase activity"/>
    <property type="evidence" value="ECO:0007669"/>
    <property type="project" value="InterPro"/>
</dbReference>
<feature type="transmembrane region" description="Helical" evidence="2">
    <location>
        <begin position="386"/>
        <end position="408"/>
    </location>
</feature>
<keyword evidence="5" id="KW-1185">Reference proteome</keyword>
<name>A0A6A6B1A3_9PEZI</name>
<dbReference type="PANTHER" id="PTHR47966">
    <property type="entry name" value="BETA-SITE APP-CLEAVING ENZYME, ISOFORM A-RELATED"/>
    <property type="match status" value="1"/>
</dbReference>
<gene>
    <name evidence="4" type="ORF">K452DRAFT_329396</name>
</gene>
<organism evidence="4 5">
    <name type="scientific">Aplosporella prunicola CBS 121167</name>
    <dbReference type="NCBI Taxonomy" id="1176127"/>
    <lineage>
        <taxon>Eukaryota</taxon>
        <taxon>Fungi</taxon>
        <taxon>Dikarya</taxon>
        <taxon>Ascomycota</taxon>
        <taxon>Pezizomycotina</taxon>
        <taxon>Dothideomycetes</taxon>
        <taxon>Dothideomycetes incertae sedis</taxon>
        <taxon>Botryosphaeriales</taxon>
        <taxon>Aplosporellaceae</taxon>
        <taxon>Aplosporella</taxon>
    </lineage>
</organism>
<keyword evidence="2" id="KW-1133">Transmembrane helix</keyword>
<accession>A0A6A6B1A3</accession>
<reference evidence="4" key="1">
    <citation type="journal article" date="2020" name="Stud. Mycol.">
        <title>101 Dothideomycetes genomes: a test case for predicting lifestyles and emergence of pathogens.</title>
        <authorList>
            <person name="Haridas S."/>
            <person name="Albert R."/>
            <person name="Binder M."/>
            <person name="Bloem J."/>
            <person name="Labutti K."/>
            <person name="Salamov A."/>
            <person name="Andreopoulos B."/>
            <person name="Baker S."/>
            <person name="Barry K."/>
            <person name="Bills G."/>
            <person name="Bluhm B."/>
            <person name="Cannon C."/>
            <person name="Castanera R."/>
            <person name="Culley D."/>
            <person name="Daum C."/>
            <person name="Ezra D."/>
            <person name="Gonzalez J."/>
            <person name="Henrissat B."/>
            <person name="Kuo A."/>
            <person name="Liang C."/>
            <person name="Lipzen A."/>
            <person name="Lutzoni F."/>
            <person name="Magnuson J."/>
            <person name="Mondo S."/>
            <person name="Nolan M."/>
            <person name="Ohm R."/>
            <person name="Pangilinan J."/>
            <person name="Park H.-J."/>
            <person name="Ramirez L."/>
            <person name="Alfaro M."/>
            <person name="Sun H."/>
            <person name="Tritt A."/>
            <person name="Yoshinaga Y."/>
            <person name="Zwiers L.-H."/>
            <person name="Turgeon B."/>
            <person name="Goodwin S."/>
            <person name="Spatafora J."/>
            <person name="Crous P."/>
            <person name="Grigoriev I."/>
        </authorList>
    </citation>
    <scope>NUCLEOTIDE SEQUENCE</scope>
    <source>
        <strain evidence="4">CBS 121167</strain>
    </source>
</reference>
<evidence type="ECO:0000313" key="5">
    <source>
        <dbReference type="Proteomes" id="UP000799438"/>
    </source>
</evidence>
<dbReference type="SUPFAM" id="SSF50630">
    <property type="entry name" value="Acid proteases"/>
    <property type="match status" value="1"/>
</dbReference>
<dbReference type="OrthoDB" id="4074350at2759"/>
<dbReference type="InterPro" id="IPR001461">
    <property type="entry name" value="Aspartic_peptidase_A1"/>
</dbReference>